<dbReference type="PROSITE" id="PS50110">
    <property type="entry name" value="RESPONSE_REGULATORY"/>
    <property type="match status" value="1"/>
</dbReference>
<dbReference type="GO" id="GO:0043565">
    <property type="term" value="F:sequence-specific DNA binding"/>
    <property type="evidence" value="ECO:0007669"/>
    <property type="project" value="InterPro"/>
</dbReference>
<comment type="caution">
    <text evidence="8">The sequence shown here is derived from an EMBL/GenBank/DDBJ whole genome shotgun (WGS) entry which is preliminary data.</text>
</comment>
<dbReference type="InterPro" id="IPR009057">
    <property type="entry name" value="Homeodomain-like_sf"/>
</dbReference>
<feature type="domain" description="Response regulatory" evidence="7">
    <location>
        <begin position="3"/>
        <end position="120"/>
    </location>
</feature>
<evidence type="ECO:0000256" key="1">
    <source>
        <dbReference type="ARBA" id="ARBA00023015"/>
    </source>
</evidence>
<dbReference type="Proteomes" id="UP000249260">
    <property type="component" value="Unassembled WGS sequence"/>
</dbReference>
<organism evidence="8 9">
    <name type="scientific">Paenibacillus montanisoli</name>
    <dbReference type="NCBI Taxonomy" id="2081970"/>
    <lineage>
        <taxon>Bacteria</taxon>
        <taxon>Bacillati</taxon>
        <taxon>Bacillota</taxon>
        <taxon>Bacilli</taxon>
        <taxon>Bacillales</taxon>
        <taxon>Paenibacillaceae</taxon>
        <taxon>Paenibacillus</taxon>
    </lineage>
</organism>
<feature type="modified residue" description="4-aspartylphosphate" evidence="4">
    <location>
        <position position="55"/>
    </location>
</feature>
<protein>
    <submittedName>
        <fullName evidence="8">DNA-binding response regulator</fullName>
    </submittedName>
</protein>
<dbReference type="PANTHER" id="PTHR43280">
    <property type="entry name" value="ARAC-FAMILY TRANSCRIPTIONAL REGULATOR"/>
    <property type="match status" value="1"/>
</dbReference>
<dbReference type="InterPro" id="IPR020449">
    <property type="entry name" value="Tscrpt_reg_AraC-type_HTH"/>
</dbReference>
<evidence type="ECO:0000256" key="4">
    <source>
        <dbReference type="PROSITE-ProRule" id="PRU00169"/>
    </source>
</evidence>
<dbReference type="GO" id="GO:0003700">
    <property type="term" value="F:DNA-binding transcription factor activity"/>
    <property type="evidence" value="ECO:0007669"/>
    <property type="project" value="InterPro"/>
</dbReference>
<proteinExistence type="predicted"/>
<evidence type="ECO:0000256" key="2">
    <source>
        <dbReference type="ARBA" id="ARBA00023125"/>
    </source>
</evidence>
<dbReference type="CDD" id="cd17536">
    <property type="entry name" value="REC_YesN-like"/>
    <property type="match status" value="1"/>
</dbReference>
<reference evidence="8 9" key="1">
    <citation type="submission" date="2018-06" db="EMBL/GenBank/DDBJ databases">
        <title>Paenibacillus montanisoli sp. nov., isolated from mountain area soil.</title>
        <authorList>
            <person name="Wu M."/>
        </authorList>
    </citation>
    <scope>NUCLEOTIDE SEQUENCE [LARGE SCALE GENOMIC DNA]</scope>
    <source>
        <strain evidence="8 9">RA17</strain>
    </source>
</reference>
<feature type="domain" description="HTH araC/xylS-type" evidence="6">
    <location>
        <begin position="428"/>
        <end position="527"/>
    </location>
</feature>
<dbReference type="OrthoDB" id="1974963at2"/>
<dbReference type="SMART" id="SM00448">
    <property type="entry name" value="REC"/>
    <property type="match status" value="1"/>
</dbReference>
<evidence type="ECO:0000259" key="6">
    <source>
        <dbReference type="PROSITE" id="PS01124"/>
    </source>
</evidence>
<evidence type="ECO:0000256" key="5">
    <source>
        <dbReference type="SAM" id="MobiDB-lite"/>
    </source>
</evidence>
<dbReference type="SUPFAM" id="SSF52172">
    <property type="entry name" value="CheY-like"/>
    <property type="match status" value="1"/>
</dbReference>
<dbReference type="SUPFAM" id="SSF46689">
    <property type="entry name" value="Homeodomain-like"/>
    <property type="match status" value="2"/>
</dbReference>
<dbReference type="InterPro" id="IPR001789">
    <property type="entry name" value="Sig_transdc_resp-reg_receiver"/>
</dbReference>
<dbReference type="InterPro" id="IPR018060">
    <property type="entry name" value="HTH_AraC"/>
</dbReference>
<dbReference type="InterPro" id="IPR011006">
    <property type="entry name" value="CheY-like_superfamily"/>
</dbReference>
<feature type="region of interest" description="Disordered" evidence="5">
    <location>
        <begin position="525"/>
        <end position="545"/>
    </location>
</feature>
<evidence type="ECO:0000313" key="8">
    <source>
        <dbReference type="EMBL" id="RAP75149.1"/>
    </source>
</evidence>
<dbReference type="Gene3D" id="1.10.10.60">
    <property type="entry name" value="Homeodomain-like"/>
    <property type="match status" value="2"/>
</dbReference>
<accession>A0A328TXF4</accession>
<dbReference type="SMART" id="SM00342">
    <property type="entry name" value="HTH_ARAC"/>
    <property type="match status" value="1"/>
</dbReference>
<dbReference type="PANTHER" id="PTHR43280:SF2">
    <property type="entry name" value="HTH-TYPE TRANSCRIPTIONAL REGULATOR EXSA"/>
    <property type="match status" value="1"/>
</dbReference>
<dbReference type="PROSITE" id="PS01124">
    <property type="entry name" value="HTH_ARAC_FAMILY_2"/>
    <property type="match status" value="1"/>
</dbReference>
<keyword evidence="1" id="KW-0805">Transcription regulation</keyword>
<evidence type="ECO:0000313" key="9">
    <source>
        <dbReference type="Proteomes" id="UP000249260"/>
    </source>
</evidence>
<dbReference type="Pfam" id="PF12833">
    <property type="entry name" value="HTH_18"/>
    <property type="match status" value="1"/>
</dbReference>
<dbReference type="PRINTS" id="PR00032">
    <property type="entry name" value="HTHARAC"/>
</dbReference>
<evidence type="ECO:0000256" key="3">
    <source>
        <dbReference type="ARBA" id="ARBA00023163"/>
    </source>
</evidence>
<keyword evidence="4" id="KW-0597">Phosphoprotein</keyword>
<gene>
    <name evidence="8" type="ORF">DL346_17345</name>
</gene>
<name>A0A328TXF4_9BACL</name>
<dbReference type="Gene3D" id="3.40.50.2300">
    <property type="match status" value="1"/>
</dbReference>
<dbReference type="Pfam" id="PF00072">
    <property type="entry name" value="Response_reg"/>
    <property type="match status" value="1"/>
</dbReference>
<sequence>MMKVLIVDDEILVSEAAKTVIDWEKFGVSSVLTAYNIRQAKEKFNQYSIDIMFCDIEMPQGNGLELISWVMEHYPQTVSIIMTCHADFKFAQQAVQLGSFDYLLKPVPPDDMENIVVKAIDKINKESDQLQYSRYGQYWFQHQPLLVERFWLDIIHHTIPSNPVAIKKAAEERNIPIAEKLVIIPILISVQRYYKELNAREEKILEFALKNCAEELFLHQGKGQIIALAERKLLALLPCENGNLAMEKVKQSCNSYISSCNEYFYCDLSCYIGDQAYSHELTAVLQKLFLLEKNNVAYNNKVYTLSMQAPAYAAVPKPDMDLWSILLKEGSEQKLLAEAQTFLERLIDTDGLDARTLHQFQQDFLQMVYFVFKLKGIQARQLFSDPYSVDLSAHATRSVLDMIMWIKHMVNKAMQYATAAEQSQSLMEKVIQYISLHLDTRDLSRKEIASHVFLNPDYLDRIFKKEIGISVTDYLVQERLKIAQELLANTEMSVSTIAAYVGYSNLSHFSKRFKKLTHLNPNEYRQLNSRNRTNDMSIMERQSLQ</sequence>
<dbReference type="GO" id="GO:0000160">
    <property type="term" value="P:phosphorelay signal transduction system"/>
    <property type="evidence" value="ECO:0007669"/>
    <property type="project" value="InterPro"/>
</dbReference>
<keyword evidence="9" id="KW-1185">Reference proteome</keyword>
<dbReference type="EMBL" id="QLUW01000003">
    <property type="protein sequence ID" value="RAP75149.1"/>
    <property type="molecule type" value="Genomic_DNA"/>
</dbReference>
<evidence type="ECO:0000259" key="7">
    <source>
        <dbReference type="PROSITE" id="PS50110"/>
    </source>
</evidence>
<keyword evidence="3" id="KW-0804">Transcription</keyword>
<dbReference type="AlphaFoldDB" id="A0A328TXF4"/>
<keyword evidence="2 8" id="KW-0238">DNA-binding</keyword>